<evidence type="ECO:0000256" key="2">
    <source>
        <dbReference type="ARBA" id="ARBA00005745"/>
    </source>
</evidence>
<dbReference type="PRINTS" id="PR00812">
    <property type="entry name" value="BCTERIALGSPF"/>
</dbReference>
<evidence type="ECO:0000256" key="4">
    <source>
        <dbReference type="ARBA" id="ARBA00022475"/>
    </source>
</evidence>
<dbReference type="InterPro" id="IPR018076">
    <property type="entry name" value="T2SS_GspF_dom"/>
</dbReference>
<dbReference type="InterPro" id="IPR001992">
    <property type="entry name" value="T2SS_GspF/T4SS_PilC_CS"/>
</dbReference>
<evidence type="ECO:0000313" key="11">
    <source>
        <dbReference type="EMBL" id="ABZ06512.1"/>
    </source>
</evidence>
<comment type="similarity">
    <text evidence="2">Belongs to the GSP F family.</text>
</comment>
<feature type="domain" description="Type II secretion system protein GspF" evidence="10">
    <location>
        <begin position="282"/>
        <end position="401"/>
    </location>
</feature>
<evidence type="ECO:0000256" key="7">
    <source>
        <dbReference type="ARBA" id="ARBA00022989"/>
    </source>
</evidence>
<organism evidence="11">
    <name type="scientific">uncultured marine microorganism HF4000_010L19</name>
    <dbReference type="NCBI Taxonomy" id="455518"/>
    <lineage>
        <taxon>unclassified sequences</taxon>
        <taxon>environmental samples</taxon>
    </lineage>
</organism>
<keyword evidence="7 9" id="KW-1133">Transmembrane helix</keyword>
<gene>
    <name evidence="11" type="ORF">ALOHA_HF4000010L19ctg1g26</name>
</gene>
<evidence type="ECO:0000259" key="10">
    <source>
        <dbReference type="Pfam" id="PF00482"/>
    </source>
</evidence>
<keyword evidence="3" id="KW-0813">Transport</keyword>
<feature type="transmembrane region" description="Helical" evidence="9">
    <location>
        <begin position="226"/>
        <end position="247"/>
    </location>
</feature>
<evidence type="ECO:0000256" key="3">
    <source>
        <dbReference type="ARBA" id="ARBA00022448"/>
    </source>
</evidence>
<dbReference type="Pfam" id="PF00482">
    <property type="entry name" value="T2SSF"/>
    <property type="match status" value="2"/>
</dbReference>
<evidence type="ECO:0000256" key="9">
    <source>
        <dbReference type="SAM" id="Phobius"/>
    </source>
</evidence>
<keyword evidence="4" id="KW-1003">Cell membrane</keyword>
<keyword evidence="5" id="KW-0997">Cell inner membrane</keyword>
<feature type="transmembrane region" description="Helical" evidence="9">
    <location>
        <begin position="384"/>
        <end position="409"/>
    </location>
</feature>
<keyword evidence="8 9" id="KW-0472">Membrane</keyword>
<comment type="subcellular location">
    <subcellularLocation>
        <location evidence="1">Cell inner membrane</location>
        <topology evidence="1">Multi-pass membrane protein</topology>
    </subcellularLocation>
</comment>
<evidence type="ECO:0000256" key="8">
    <source>
        <dbReference type="ARBA" id="ARBA00023136"/>
    </source>
</evidence>
<dbReference type="AlphaFoldDB" id="B3T1Q3"/>
<dbReference type="PANTHER" id="PTHR30012">
    <property type="entry name" value="GENERAL SECRETION PATHWAY PROTEIN"/>
    <property type="match status" value="1"/>
</dbReference>
<dbReference type="EMBL" id="EU016577">
    <property type="protein sequence ID" value="ABZ06512.1"/>
    <property type="molecule type" value="Genomic_DNA"/>
</dbReference>
<dbReference type="PROSITE" id="PS00874">
    <property type="entry name" value="T2SP_F"/>
    <property type="match status" value="1"/>
</dbReference>
<dbReference type="GO" id="GO:0009306">
    <property type="term" value="P:protein secretion"/>
    <property type="evidence" value="ECO:0007669"/>
    <property type="project" value="InterPro"/>
</dbReference>
<proteinExistence type="inferred from homology"/>
<feature type="transmembrane region" description="Helical" evidence="9">
    <location>
        <begin position="172"/>
        <end position="192"/>
    </location>
</feature>
<dbReference type="InterPro" id="IPR003004">
    <property type="entry name" value="GspF/PilC"/>
</dbReference>
<dbReference type="Gene3D" id="1.20.81.30">
    <property type="entry name" value="Type II secretion system (T2SS), domain F"/>
    <property type="match status" value="2"/>
</dbReference>
<reference evidence="11" key="1">
    <citation type="journal article" date="2008" name="ISME J.">
        <title>Genomic patterns of recombination, clonal divergence and environment in marine microbial populations.</title>
        <authorList>
            <person name="Konstantinidis K.T."/>
            <person name="Delong E.F."/>
        </authorList>
    </citation>
    <scope>NUCLEOTIDE SEQUENCE</scope>
</reference>
<name>B3T1Q3_9ZZZZ</name>
<evidence type="ECO:0000256" key="5">
    <source>
        <dbReference type="ARBA" id="ARBA00022519"/>
    </source>
</evidence>
<dbReference type="FunFam" id="1.20.81.30:FF:000001">
    <property type="entry name" value="Type II secretion system protein F"/>
    <property type="match status" value="1"/>
</dbReference>
<evidence type="ECO:0000256" key="1">
    <source>
        <dbReference type="ARBA" id="ARBA00004429"/>
    </source>
</evidence>
<protein>
    <submittedName>
        <fullName evidence="11">Putative bacterial type II secretion system protein F domain protein</fullName>
    </submittedName>
</protein>
<dbReference type="InterPro" id="IPR042094">
    <property type="entry name" value="T2SS_GspF_sf"/>
</dbReference>
<feature type="domain" description="Type II secretion system protein GspF" evidence="10">
    <location>
        <begin position="73"/>
        <end position="196"/>
    </location>
</feature>
<sequence length="410" mass="44917">MLSFEYKGISSGKYIEGEIDALNNAEAAHKLKEQKVIITKLIQSKKKKKEVKKKEKTSFIFGTGVKPKEILIFCKQFATMLRAGLPVLNTLNMLIEQTKAPGMKKIITSIRKDLESGNALSKCFEKHPKVFDTVVVNLIKAGEASGKLDTFLQKIVISLEKREKIKSQIKSALFYPGVLLSVAIIVTIFMLMKVVPVFAKMYEGMGVPVPGSTAAIMAASDFLRSATGGGLTLVIIILFIVSLRYLIKTQYKVRKAWHQLVLKLPIFGNLILKSILAKVALVMGNLSQAGVDLLESIDIAKSVTTNTIVIEALENIKKGVFSGETLTKLFNKEKIFPTTFSQLISVGEQTGSLDEMFGSVASYYEEEFDTAVANLASLIEPIMIVFMGITIGGLMLAMYAPIFNVGAIIG</sequence>
<keyword evidence="6 9" id="KW-0812">Transmembrane</keyword>
<dbReference type="GO" id="GO:0005886">
    <property type="term" value="C:plasma membrane"/>
    <property type="evidence" value="ECO:0007669"/>
    <property type="project" value="UniProtKB-SubCell"/>
</dbReference>
<accession>B3T1Q3</accession>
<dbReference type="PANTHER" id="PTHR30012:SF0">
    <property type="entry name" value="TYPE II SECRETION SYSTEM PROTEIN F-RELATED"/>
    <property type="match status" value="1"/>
</dbReference>
<evidence type="ECO:0000256" key="6">
    <source>
        <dbReference type="ARBA" id="ARBA00022692"/>
    </source>
</evidence>